<evidence type="ECO:0000256" key="4">
    <source>
        <dbReference type="ARBA" id="ARBA00022729"/>
    </source>
</evidence>
<reference evidence="10 11" key="1">
    <citation type="submission" date="2016-11" db="EMBL/GenBank/DDBJ databases">
        <authorList>
            <person name="Jaros S."/>
            <person name="Januszkiewicz K."/>
            <person name="Wedrychowicz H."/>
        </authorList>
    </citation>
    <scope>NUCLEOTIDE SEQUENCE [LARGE SCALE GENOMIC DNA]</scope>
    <source>
        <strain evidence="10 11">DSM 17918</strain>
    </source>
</reference>
<dbReference type="Gene3D" id="3.30.300.210">
    <property type="entry name" value="Nutrient germinant receptor protein C, domain 3"/>
    <property type="match status" value="1"/>
</dbReference>
<dbReference type="PANTHER" id="PTHR35789:SF1">
    <property type="entry name" value="SPORE GERMINATION PROTEIN B3"/>
    <property type="match status" value="1"/>
</dbReference>
<evidence type="ECO:0000259" key="8">
    <source>
        <dbReference type="Pfam" id="PF05504"/>
    </source>
</evidence>
<dbReference type="InterPro" id="IPR046953">
    <property type="entry name" value="Spore_GerAC-like_C"/>
</dbReference>
<organism evidence="10 11">
    <name type="scientific">Caldanaerobius fijiensis DSM 17918</name>
    <dbReference type="NCBI Taxonomy" id="1121256"/>
    <lineage>
        <taxon>Bacteria</taxon>
        <taxon>Bacillati</taxon>
        <taxon>Bacillota</taxon>
        <taxon>Clostridia</taxon>
        <taxon>Thermoanaerobacterales</taxon>
        <taxon>Thermoanaerobacteraceae</taxon>
        <taxon>Caldanaerobius</taxon>
    </lineage>
</organism>
<dbReference type="InterPro" id="IPR038501">
    <property type="entry name" value="Spore_GerAC_C_sf"/>
</dbReference>
<name>A0A1M4ZF30_9THEO</name>
<evidence type="ECO:0000256" key="7">
    <source>
        <dbReference type="ARBA" id="ARBA00023288"/>
    </source>
</evidence>
<dbReference type="PANTHER" id="PTHR35789">
    <property type="entry name" value="SPORE GERMINATION PROTEIN B3"/>
    <property type="match status" value="1"/>
</dbReference>
<evidence type="ECO:0000259" key="9">
    <source>
        <dbReference type="Pfam" id="PF25198"/>
    </source>
</evidence>
<dbReference type="Gene3D" id="6.20.190.10">
    <property type="entry name" value="Nutrient germinant receptor protein C, domain 1"/>
    <property type="match status" value="1"/>
</dbReference>
<dbReference type="Pfam" id="PF05504">
    <property type="entry name" value="Spore_GerAC"/>
    <property type="match status" value="1"/>
</dbReference>
<dbReference type="STRING" id="1121256.SAMN02746089_01418"/>
<comment type="similarity">
    <text evidence="2">Belongs to the GerABKC lipoprotein family.</text>
</comment>
<evidence type="ECO:0000256" key="2">
    <source>
        <dbReference type="ARBA" id="ARBA00007886"/>
    </source>
</evidence>
<feature type="domain" description="Spore germination GerAC-like C-terminal" evidence="8">
    <location>
        <begin position="222"/>
        <end position="388"/>
    </location>
</feature>
<evidence type="ECO:0000256" key="5">
    <source>
        <dbReference type="ARBA" id="ARBA00023136"/>
    </source>
</evidence>
<dbReference type="InterPro" id="IPR008844">
    <property type="entry name" value="Spore_GerAC-like"/>
</dbReference>
<dbReference type="Pfam" id="PF25198">
    <property type="entry name" value="Spore_GerAC_N"/>
    <property type="match status" value="1"/>
</dbReference>
<dbReference type="GO" id="GO:0016020">
    <property type="term" value="C:membrane"/>
    <property type="evidence" value="ECO:0007669"/>
    <property type="project" value="UniProtKB-SubCell"/>
</dbReference>
<accession>A0A1M4ZF30</accession>
<dbReference type="Proteomes" id="UP000184088">
    <property type="component" value="Unassembled WGS sequence"/>
</dbReference>
<keyword evidence="6" id="KW-0564">Palmitate</keyword>
<dbReference type="NCBIfam" id="TIGR02887">
    <property type="entry name" value="spore_ger_x_C"/>
    <property type="match status" value="1"/>
</dbReference>
<protein>
    <submittedName>
        <fullName evidence="10">Spore germination protein KC</fullName>
    </submittedName>
</protein>
<keyword evidence="3" id="KW-0309">Germination</keyword>
<feature type="domain" description="Spore germination protein N-terminal" evidence="9">
    <location>
        <begin position="22"/>
        <end position="207"/>
    </location>
</feature>
<dbReference type="PROSITE" id="PS51257">
    <property type="entry name" value="PROKAR_LIPOPROTEIN"/>
    <property type="match status" value="1"/>
</dbReference>
<evidence type="ECO:0000313" key="11">
    <source>
        <dbReference type="Proteomes" id="UP000184088"/>
    </source>
</evidence>
<dbReference type="RefSeq" id="WP_073343295.1">
    <property type="nucleotide sequence ID" value="NZ_FQVH01000013.1"/>
</dbReference>
<dbReference type="OrthoDB" id="9816067at2"/>
<keyword evidence="4" id="KW-0732">Signal</keyword>
<evidence type="ECO:0000256" key="1">
    <source>
        <dbReference type="ARBA" id="ARBA00004635"/>
    </source>
</evidence>
<dbReference type="GO" id="GO:0009847">
    <property type="term" value="P:spore germination"/>
    <property type="evidence" value="ECO:0007669"/>
    <property type="project" value="InterPro"/>
</dbReference>
<proteinExistence type="inferred from homology"/>
<evidence type="ECO:0000256" key="6">
    <source>
        <dbReference type="ARBA" id="ARBA00023139"/>
    </source>
</evidence>
<dbReference type="EMBL" id="FQVH01000013">
    <property type="protein sequence ID" value="SHF16620.1"/>
    <property type="molecule type" value="Genomic_DNA"/>
</dbReference>
<evidence type="ECO:0000313" key="10">
    <source>
        <dbReference type="EMBL" id="SHF16620.1"/>
    </source>
</evidence>
<dbReference type="AlphaFoldDB" id="A0A1M4ZF30"/>
<gene>
    <name evidence="10" type="ORF">SAMN02746089_01418</name>
</gene>
<dbReference type="InterPro" id="IPR057336">
    <property type="entry name" value="GerAC_N"/>
</dbReference>
<keyword evidence="11" id="KW-1185">Reference proteome</keyword>
<evidence type="ECO:0000256" key="3">
    <source>
        <dbReference type="ARBA" id="ARBA00022544"/>
    </source>
</evidence>
<keyword evidence="5" id="KW-0472">Membrane</keyword>
<sequence>MKKNMTISIILAIALMLSGCWDKREINELAFVQGIIIDKGQDNNIKLTLHILKPAVLAQSKGGSESGGMGGGGGSAAKPYLIVSEEGATVSKVLSKFNHDLSRELFIQQNEVLLISEKLARSGLKDILDVLTRKNEFRRTSYLLILKGNPEDIIKLPANLEKIPYGDILGAVKRSAKTSTAYVVNVNDFFKALTGGEGIQPIMGVLNILKKSGKPNGISVKDAAIFDKDKFIGYTNPLETSGLLFINNKIQGGTIEVEQSLEGHKCKITLGIVRSKTEVKPVLKGNRLYMEISVTTETTLDEQETTVDFTNSKMINKLEQLANDAIKHRIELALNKIQKDYKSDVFGFGEKIHKRYPYIWKKIKNNWKDLYPHLPVEIKVHSWLARTGITSKPPKF</sequence>
<keyword evidence="7" id="KW-0449">Lipoprotein</keyword>
<comment type="subcellular location">
    <subcellularLocation>
        <location evidence="1">Membrane</location>
        <topology evidence="1">Lipid-anchor</topology>
    </subcellularLocation>
</comment>